<name>A0A2W5TGU4_CERSP</name>
<comment type="caution">
    <text evidence="4">The sequence shown here is derived from an EMBL/GenBank/DDBJ whole genome shotgun (WGS) entry which is preliminary data.</text>
</comment>
<dbReference type="Pfam" id="PF13432">
    <property type="entry name" value="TPR_16"/>
    <property type="match status" value="1"/>
</dbReference>
<dbReference type="Pfam" id="PF14559">
    <property type="entry name" value="TPR_19"/>
    <property type="match status" value="3"/>
</dbReference>
<dbReference type="InterPro" id="IPR051012">
    <property type="entry name" value="CellSynth/LPSAsmb/PSIAsmb"/>
</dbReference>
<evidence type="ECO:0000313" key="5">
    <source>
        <dbReference type="Proteomes" id="UP000248975"/>
    </source>
</evidence>
<evidence type="ECO:0000256" key="3">
    <source>
        <dbReference type="PROSITE-ProRule" id="PRU00339"/>
    </source>
</evidence>
<dbReference type="AlphaFoldDB" id="A0A2W5TGU4"/>
<keyword evidence="1" id="KW-0677">Repeat</keyword>
<dbReference type="InterPro" id="IPR011990">
    <property type="entry name" value="TPR-like_helical_dom_sf"/>
</dbReference>
<sequence>MICLRLGADPRTRNEERVIPLRPTVLLKPLLLVALLTLSACDSAEERAEKYYQSGLTLLEAGDVDRALVEFRNVFKLNGQHKDARLTYARVQRERGELRDSYAQYLRLVEQYPDTLEARVALGEMAIDNGDWVEADRHGRAAQKLAPEDANVRAIVAALDYRTAAMAKDDAGTAAAADEARAVQELLPDNLITRRILIDHMATTGDNAGALAQTEAVLAQKSDLLEFQMIKLRILGQEGDQAKIGPQLQEMFDRFPENEQIRGMLIAWYMQQKDTAGAEALLRQLAEKTPDDAGPWLTLIQFLQQTKGTPAAITELDQLIVAGGPKAALFRATRAALSFDMDRDPAQISEMETILKDAPPSEETRNIKLALAKMLVATGNTVGARARVEEVLTEDATNVEALKMRAAWLIEDDKPGDAIIALRTALDQNPRDPAILTLMGEAHERDGSRELAGERYALAVEVSGNGADESLRYANYLIADNRLDPAGSVLEDALKVAPQNVGLLVALANVRMRQSDWDRTTQVIATLRAIGNEDAARAANGLEAGLMLRQEKVDDTVNFLQGLIDKGDNDTAVVATIVQARVRSGDLKAARDYLTEQQAKTPDDPQLRLLSAGLSVLESDPAKAEETYRGLITQFPTEEAPVRALYALLSWQGKTDDAKTLLDAALVQMPQSPTLRMMKATELEKAGDIDGAIAIYDAIYTDDSGNMVLANNLASLIATYRTDPESLDRAFNIARRLRGIDVPAYQDTYGWIAYRRGDYAEALTSLEPAAKGLPNDPLVQYHLGKTYLAMERQQDARTSLELALKIAGNNPLPQFEDARKILETLPAQN</sequence>
<dbReference type="EMBL" id="QFQS01000012">
    <property type="protein sequence ID" value="PZQ94887.1"/>
    <property type="molecule type" value="Genomic_DNA"/>
</dbReference>
<reference evidence="4 5" key="1">
    <citation type="submission" date="2017-08" db="EMBL/GenBank/DDBJ databases">
        <title>Infants hospitalized years apart are colonized by the same room-sourced microbial strains.</title>
        <authorList>
            <person name="Brooks B."/>
            <person name="Olm M.R."/>
            <person name="Firek B.A."/>
            <person name="Baker R."/>
            <person name="Thomas B.C."/>
            <person name="Morowitz M.J."/>
            <person name="Banfield J.F."/>
        </authorList>
    </citation>
    <scope>NUCLEOTIDE SEQUENCE [LARGE SCALE GENOMIC DNA]</scope>
    <source>
        <strain evidence="4">S2_003_000_R2_11</strain>
    </source>
</reference>
<dbReference type="InterPro" id="IPR019734">
    <property type="entry name" value="TPR_rpt"/>
</dbReference>
<keyword evidence="2 3" id="KW-0802">TPR repeat</keyword>
<organism evidence="4 5">
    <name type="scientific">Cereibacter sphaeroides</name>
    <name type="common">Rhodobacter sphaeroides</name>
    <dbReference type="NCBI Taxonomy" id="1063"/>
    <lineage>
        <taxon>Bacteria</taxon>
        <taxon>Pseudomonadati</taxon>
        <taxon>Pseudomonadota</taxon>
        <taxon>Alphaproteobacteria</taxon>
        <taxon>Rhodobacterales</taxon>
        <taxon>Paracoccaceae</taxon>
        <taxon>Cereibacter</taxon>
    </lineage>
</organism>
<evidence type="ECO:0000256" key="1">
    <source>
        <dbReference type="ARBA" id="ARBA00022737"/>
    </source>
</evidence>
<dbReference type="PROSITE" id="PS50005">
    <property type="entry name" value="TPR"/>
    <property type="match status" value="1"/>
</dbReference>
<dbReference type="PANTHER" id="PTHR45586">
    <property type="entry name" value="TPR REPEAT-CONTAINING PROTEIN PA4667"/>
    <property type="match status" value="1"/>
</dbReference>
<evidence type="ECO:0000256" key="2">
    <source>
        <dbReference type="ARBA" id="ARBA00022803"/>
    </source>
</evidence>
<evidence type="ECO:0000313" key="4">
    <source>
        <dbReference type="EMBL" id="PZQ94887.1"/>
    </source>
</evidence>
<accession>A0A2W5TGU4</accession>
<dbReference type="Gene3D" id="1.25.40.10">
    <property type="entry name" value="Tetratricopeptide repeat domain"/>
    <property type="match status" value="3"/>
</dbReference>
<dbReference type="Proteomes" id="UP000248975">
    <property type="component" value="Unassembled WGS sequence"/>
</dbReference>
<protein>
    <submittedName>
        <fullName evidence="4">Uncharacterized protein</fullName>
    </submittedName>
</protein>
<gene>
    <name evidence="4" type="ORF">DI533_21125</name>
</gene>
<dbReference type="PANTHER" id="PTHR45586:SF1">
    <property type="entry name" value="LIPOPOLYSACCHARIDE ASSEMBLY PROTEIN B"/>
    <property type="match status" value="1"/>
</dbReference>
<proteinExistence type="predicted"/>
<feature type="repeat" description="TPR" evidence="3">
    <location>
        <begin position="48"/>
        <end position="81"/>
    </location>
</feature>
<dbReference type="SMART" id="SM00028">
    <property type="entry name" value="TPR"/>
    <property type="match status" value="4"/>
</dbReference>
<dbReference type="SUPFAM" id="SSF48452">
    <property type="entry name" value="TPR-like"/>
    <property type="match status" value="3"/>
</dbReference>